<accession>A0A1A8XNL2</accession>
<dbReference type="EMBL" id="FLQX01000097">
    <property type="protein sequence ID" value="SBT05543.1"/>
    <property type="molecule type" value="Genomic_DNA"/>
</dbReference>
<proteinExistence type="predicted"/>
<dbReference type="Proteomes" id="UP000199169">
    <property type="component" value="Unassembled WGS sequence"/>
</dbReference>
<protein>
    <submittedName>
        <fullName evidence="2">Uncharacterized protein</fullName>
    </submittedName>
</protein>
<sequence>MNILNNWKALELLTRDGATLVCIEGRVYGSNPRFPSSSHIRTSPITSYSFQSDAMVVTTKHGSEYLLGKPDPSETFAQQRLLRRLARAGHAAASAAFNPMESQLTEHVSRPGDEAAKASQPHALTEH</sequence>
<evidence type="ECO:0000313" key="3">
    <source>
        <dbReference type="Proteomes" id="UP000199169"/>
    </source>
</evidence>
<reference evidence="2 3" key="1">
    <citation type="submission" date="2016-06" db="EMBL/GenBank/DDBJ databases">
        <authorList>
            <person name="Kjaerup R.B."/>
            <person name="Dalgaard T.S."/>
            <person name="Juul-Madsen H.R."/>
        </authorList>
    </citation>
    <scope>NUCLEOTIDE SEQUENCE [LARGE SCALE GENOMIC DNA]</scope>
    <source>
        <strain evidence="2">3</strain>
    </source>
</reference>
<name>A0A1A8XNL2_9PROT</name>
<organism evidence="2 3">
    <name type="scientific">Candidatus Accumulibacter aalborgensis</name>
    <dbReference type="NCBI Taxonomy" id="1860102"/>
    <lineage>
        <taxon>Bacteria</taxon>
        <taxon>Pseudomonadati</taxon>
        <taxon>Pseudomonadota</taxon>
        <taxon>Betaproteobacteria</taxon>
        <taxon>Candidatus Accumulibacter</taxon>
    </lineage>
</organism>
<dbReference type="RefSeq" id="WP_186406626.1">
    <property type="nucleotide sequence ID" value="NZ_FLQX01000097.1"/>
</dbReference>
<feature type="compositionally biased region" description="Basic and acidic residues" evidence="1">
    <location>
        <begin position="107"/>
        <end position="116"/>
    </location>
</feature>
<keyword evidence="3" id="KW-1185">Reference proteome</keyword>
<feature type="region of interest" description="Disordered" evidence="1">
    <location>
        <begin position="94"/>
        <end position="127"/>
    </location>
</feature>
<evidence type="ECO:0000256" key="1">
    <source>
        <dbReference type="SAM" id="MobiDB-lite"/>
    </source>
</evidence>
<evidence type="ECO:0000313" key="2">
    <source>
        <dbReference type="EMBL" id="SBT05543.1"/>
    </source>
</evidence>
<gene>
    <name evidence="2" type="ORF">ACCAA_220040</name>
</gene>
<dbReference type="AlphaFoldDB" id="A0A1A8XNL2"/>